<reference evidence="11" key="1">
    <citation type="submission" date="2017-09" db="EMBL/GenBank/DDBJ databases">
        <title>Depth-based differentiation of microbial function through sediment-hosted aquifers and enrichment of novel symbionts in the deep terrestrial subsurface.</title>
        <authorList>
            <person name="Probst A.J."/>
            <person name="Ladd B."/>
            <person name="Jarett J.K."/>
            <person name="Geller-Mcgrath D.E."/>
            <person name="Sieber C.M.K."/>
            <person name="Emerson J.B."/>
            <person name="Anantharaman K."/>
            <person name="Thomas B.C."/>
            <person name="Malmstrom R."/>
            <person name="Stieglmeier M."/>
            <person name="Klingl A."/>
            <person name="Woyke T."/>
            <person name="Ryan C.M."/>
            <person name="Banfield J.F."/>
        </authorList>
    </citation>
    <scope>NUCLEOTIDE SEQUENCE [LARGE SCALE GENOMIC DNA]</scope>
</reference>
<dbReference type="EMBL" id="PEUM01000032">
    <property type="protein sequence ID" value="PIV25510.1"/>
    <property type="molecule type" value="Genomic_DNA"/>
</dbReference>
<keyword evidence="2" id="KW-1003">Cell membrane</keyword>
<comment type="caution">
    <text evidence="10">The sequence shown here is derived from an EMBL/GenBank/DDBJ whole genome shotgun (WGS) entry which is preliminary data.</text>
</comment>
<dbReference type="Pfam" id="PF13231">
    <property type="entry name" value="PMT_2"/>
    <property type="match status" value="1"/>
</dbReference>
<evidence type="ECO:0000256" key="2">
    <source>
        <dbReference type="ARBA" id="ARBA00022475"/>
    </source>
</evidence>
<feature type="transmembrane region" description="Helical" evidence="8">
    <location>
        <begin position="168"/>
        <end position="185"/>
    </location>
</feature>
<evidence type="ECO:0000256" key="1">
    <source>
        <dbReference type="ARBA" id="ARBA00004651"/>
    </source>
</evidence>
<dbReference type="InterPro" id="IPR050297">
    <property type="entry name" value="LipidA_mod_glycosyltrf_83"/>
</dbReference>
<evidence type="ECO:0000256" key="8">
    <source>
        <dbReference type="SAM" id="Phobius"/>
    </source>
</evidence>
<keyword evidence="4" id="KW-0808">Transferase</keyword>
<comment type="subcellular location">
    <subcellularLocation>
        <location evidence="1">Cell membrane</location>
        <topology evidence="1">Multi-pass membrane protein</topology>
    </subcellularLocation>
</comment>
<protein>
    <recommendedName>
        <fullName evidence="9">Glycosyltransferase RgtA/B/C/D-like domain-containing protein</fullName>
    </recommendedName>
</protein>
<evidence type="ECO:0000256" key="3">
    <source>
        <dbReference type="ARBA" id="ARBA00022676"/>
    </source>
</evidence>
<feature type="domain" description="Glycosyltransferase RgtA/B/C/D-like" evidence="9">
    <location>
        <begin position="114"/>
        <end position="251"/>
    </location>
</feature>
<dbReference type="InterPro" id="IPR038731">
    <property type="entry name" value="RgtA/B/C-like"/>
</dbReference>
<keyword evidence="5 8" id="KW-0812">Transmembrane</keyword>
<feature type="transmembrane region" description="Helical" evidence="8">
    <location>
        <begin position="205"/>
        <end position="227"/>
    </location>
</feature>
<evidence type="ECO:0000256" key="5">
    <source>
        <dbReference type="ARBA" id="ARBA00022692"/>
    </source>
</evidence>
<feature type="transmembrane region" description="Helical" evidence="8">
    <location>
        <begin position="239"/>
        <end position="259"/>
    </location>
</feature>
<keyword evidence="6 8" id="KW-1133">Transmembrane helix</keyword>
<evidence type="ECO:0000313" key="10">
    <source>
        <dbReference type="EMBL" id="PIV25510.1"/>
    </source>
</evidence>
<dbReference type="PANTHER" id="PTHR33908">
    <property type="entry name" value="MANNOSYLTRANSFERASE YKCB-RELATED"/>
    <property type="match status" value="1"/>
</dbReference>
<evidence type="ECO:0000256" key="7">
    <source>
        <dbReference type="ARBA" id="ARBA00023136"/>
    </source>
</evidence>
<dbReference type="Proteomes" id="UP000229966">
    <property type="component" value="Unassembled WGS sequence"/>
</dbReference>
<evidence type="ECO:0000313" key="11">
    <source>
        <dbReference type="Proteomes" id="UP000229966"/>
    </source>
</evidence>
<keyword evidence="3" id="KW-0328">Glycosyltransferase</keyword>
<feature type="transmembrane region" description="Helical" evidence="8">
    <location>
        <begin position="397"/>
        <end position="417"/>
    </location>
</feature>
<name>A0A2M7CIQ5_9BACT</name>
<feature type="transmembrane region" description="Helical" evidence="8">
    <location>
        <begin position="298"/>
        <end position="323"/>
    </location>
</feature>
<dbReference type="GO" id="GO:0009103">
    <property type="term" value="P:lipopolysaccharide biosynthetic process"/>
    <property type="evidence" value="ECO:0007669"/>
    <property type="project" value="UniProtKB-ARBA"/>
</dbReference>
<keyword evidence="7 8" id="KW-0472">Membrane</keyword>
<proteinExistence type="predicted"/>
<evidence type="ECO:0000256" key="6">
    <source>
        <dbReference type="ARBA" id="ARBA00022989"/>
    </source>
</evidence>
<evidence type="ECO:0000259" key="9">
    <source>
        <dbReference type="Pfam" id="PF13231"/>
    </source>
</evidence>
<dbReference type="AlphaFoldDB" id="A0A2M7CIQ5"/>
<feature type="transmembrane region" description="Helical" evidence="8">
    <location>
        <begin position="112"/>
        <end position="134"/>
    </location>
</feature>
<dbReference type="GO" id="GO:0005886">
    <property type="term" value="C:plasma membrane"/>
    <property type="evidence" value="ECO:0007669"/>
    <property type="project" value="UniProtKB-SubCell"/>
</dbReference>
<dbReference type="GO" id="GO:0016763">
    <property type="term" value="F:pentosyltransferase activity"/>
    <property type="evidence" value="ECO:0007669"/>
    <property type="project" value="TreeGrafter"/>
</dbReference>
<feature type="transmembrane region" description="Helical" evidence="8">
    <location>
        <begin position="330"/>
        <end position="351"/>
    </location>
</feature>
<feature type="transmembrane region" description="Helical" evidence="8">
    <location>
        <begin position="363"/>
        <end position="385"/>
    </location>
</feature>
<sequence length="527" mass="60974">MRRTLLLILILALQFFVLFYEAKYDSATTDENVHLPAGYTYLKFHDFRFNPEHPPLQKMLVAIPLMFQKINLPDDFNALWSEAGDFKTDTWKPARQFGEELLYSSGNNADQMILSGRLMTIMLTLTLTVAVYVISKSFWGTRGGLLSATLVAFEPIMLAHGKLTNTDISVTLFFLLSVWWMGNFFKKPNIKNTFIFGFLMGLLQLSKYTAIIFYPIAFVGLILWLYTKKFAWKKELKKLYLLIILALAVHWVIITLAYFPHIKFFYAPDYIKGLVLVLGHVASGHSSFLMGEFNQSGWWYYFPLALVMKTSLISLVLLLGLMIVKIKRAFHFDFSLTLFSVSAIIFLLFSMTSKANLGARHLLAIYPLVFVLLGFWGYYISNLKIQISKLHFKIKNLIILLIILFMLESLAVFPFHITYFSSLVGTTHGYQYLLDSNYDWGQELKRIKIYQTKELKGEKIYLDYWWDGDEAPAYYNIKYERLTPKMKDVKGIMVIGATSYMNKDYGWIRELPISSRIGNGVFVIDTR</sequence>
<evidence type="ECO:0000256" key="4">
    <source>
        <dbReference type="ARBA" id="ARBA00022679"/>
    </source>
</evidence>
<gene>
    <name evidence="10" type="ORF">COS38_01220</name>
</gene>
<organism evidence="10 11">
    <name type="scientific">Candidatus Berkelbacteria bacterium CG03_land_8_20_14_0_80_40_36</name>
    <dbReference type="NCBI Taxonomy" id="1974509"/>
    <lineage>
        <taxon>Bacteria</taxon>
        <taxon>Candidatus Berkelbacteria</taxon>
    </lineage>
</organism>
<dbReference type="PANTHER" id="PTHR33908:SF11">
    <property type="entry name" value="MEMBRANE PROTEIN"/>
    <property type="match status" value="1"/>
</dbReference>
<accession>A0A2M7CIQ5</accession>